<gene>
    <name evidence="9" type="ORF">MPNT_40120</name>
</gene>
<dbReference type="Gene3D" id="3.30.420.270">
    <property type="match status" value="1"/>
</dbReference>
<keyword evidence="5 8" id="KW-1133">Transmembrane helix</keyword>
<organism evidence="9 10">
    <name type="scientific">Candidatus Methylacidithermus pantelleriae</name>
    <dbReference type="NCBI Taxonomy" id="2744239"/>
    <lineage>
        <taxon>Bacteria</taxon>
        <taxon>Pseudomonadati</taxon>
        <taxon>Verrucomicrobiota</taxon>
        <taxon>Methylacidiphilae</taxon>
        <taxon>Methylacidiphilales</taxon>
        <taxon>Methylacidiphilaceae</taxon>
        <taxon>Candidatus Methylacidithermus</taxon>
    </lineage>
</organism>
<protein>
    <submittedName>
        <fullName evidence="9">Biopolymer transport protein ExbD/TolR</fullName>
    </submittedName>
</protein>
<dbReference type="RefSeq" id="WP_174582226.1">
    <property type="nucleotide sequence ID" value="NZ_CAJNOB010000034.1"/>
</dbReference>
<evidence type="ECO:0000256" key="5">
    <source>
        <dbReference type="ARBA" id="ARBA00022989"/>
    </source>
</evidence>
<name>A0A8J2BJY0_9BACT</name>
<dbReference type="EMBL" id="CAJNOB010000034">
    <property type="protein sequence ID" value="CAF0701050.1"/>
    <property type="molecule type" value="Genomic_DNA"/>
</dbReference>
<comment type="caution">
    <text evidence="9">The sequence shown here is derived from an EMBL/GenBank/DDBJ whole genome shotgun (WGS) entry which is preliminary data.</text>
</comment>
<evidence type="ECO:0000256" key="4">
    <source>
        <dbReference type="ARBA" id="ARBA00022692"/>
    </source>
</evidence>
<evidence type="ECO:0000313" key="10">
    <source>
        <dbReference type="Proteomes" id="UP000663859"/>
    </source>
</evidence>
<sequence>MRFFPRKRRVPVVNIVSLIDILVIVLIFFVVTTTFRKEEPVVQIELPRSGQAKFSPMDAPVVIYVTADERIFLNDTPIEPDRLGPELKERRARDPTCQFVLKASKRAPFQTIVHVMDAAKFAGIAALPTITQEEPQRP</sequence>
<keyword evidence="7" id="KW-0813">Transport</keyword>
<dbReference type="GO" id="GO:0015031">
    <property type="term" value="P:protein transport"/>
    <property type="evidence" value="ECO:0007669"/>
    <property type="project" value="UniProtKB-KW"/>
</dbReference>
<proteinExistence type="inferred from homology"/>
<keyword evidence="7" id="KW-0653">Protein transport</keyword>
<evidence type="ECO:0000256" key="2">
    <source>
        <dbReference type="ARBA" id="ARBA00005811"/>
    </source>
</evidence>
<keyword evidence="4 7" id="KW-0812">Transmembrane</keyword>
<keyword evidence="3" id="KW-1003">Cell membrane</keyword>
<reference evidence="9" key="1">
    <citation type="submission" date="2021-02" db="EMBL/GenBank/DDBJ databases">
        <authorList>
            <person name="Cremers G."/>
            <person name="Picone N."/>
        </authorList>
    </citation>
    <scope>NUCLEOTIDE SEQUENCE</scope>
    <source>
        <strain evidence="9">PQ17</strain>
    </source>
</reference>
<dbReference type="AlphaFoldDB" id="A0A8J2BJY0"/>
<dbReference type="Proteomes" id="UP000663859">
    <property type="component" value="Unassembled WGS sequence"/>
</dbReference>
<comment type="subcellular location">
    <subcellularLocation>
        <location evidence="1">Cell membrane</location>
        <topology evidence="1">Single-pass membrane protein</topology>
    </subcellularLocation>
    <subcellularLocation>
        <location evidence="7">Cell membrane</location>
        <topology evidence="7">Single-pass type II membrane protein</topology>
    </subcellularLocation>
</comment>
<dbReference type="PANTHER" id="PTHR30558">
    <property type="entry name" value="EXBD MEMBRANE COMPONENT OF PMF-DRIVEN MACROMOLECULE IMPORT SYSTEM"/>
    <property type="match status" value="1"/>
</dbReference>
<dbReference type="Pfam" id="PF02472">
    <property type="entry name" value="ExbD"/>
    <property type="match status" value="1"/>
</dbReference>
<evidence type="ECO:0000256" key="6">
    <source>
        <dbReference type="ARBA" id="ARBA00023136"/>
    </source>
</evidence>
<dbReference type="GO" id="GO:0005886">
    <property type="term" value="C:plasma membrane"/>
    <property type="evidence" value="ECO:0007669"/>
    <property type="project" value="UniProtKB-SubCell"/>
</dbReference>
<dbReference type="GO" id="GO:0022857">
    <property type="term" value="F:transmembrane transporter activity"/>
    <property type="evidence" value="ECO:0007669"/>
    <property type="project" value="InterPro"/>
</dbReference>
<dbReference type="InterPro" id="IPR003400">
    <property type="entry name" value="ExbD"/>
</dbReference>
<evidence type="ECO:0000256" key="1">
    <source>
        <dbReference type="ARBA" id="ARBA00004162"/>
    </source>
</evidence>
<keyword evidence="6 8" id="KW-0472">Membrane</keyword>
<keyword evidence="10" id="KW-1185">Reference proteome</keyword>
<accession>A0A8J2BJY0</accession>
<evidence type="ECO:0000313" key="9">
    <source>
        <dbReference type="EMBL" id="CAF0701050.1"/>
    </source>
</evidence>
<evidence type="ECO:0000256" key="7">
    <source>
        <dbReference type="RuleBase" id="RU003879"/>
    </source>
</evidence>
<evidence type="ECO:0000256" key="8">
    <source>
        <dbReference type="SAM" id="Phobius"/>
    </source>
</evidence>
<feature type="transmembrane region" description="Helical" evidence="8">
    <location>
        <begin position="12"/>
        <end position="31"/>
    </location>
</feature>
<comment type="similarity">
    <text evidence="2 7">Belongs to the ExbD/TolR family.</text>
</comment>
<evidence type="ECO:0000256" key="3">
    <source>
        <dbReference type="ARBA" id="ARBA00022475"/>
    </source>
</evidence>